<proteinExistence type="predicted"/>
<protein>
    <submittedName>
        <fullName evidence="1">Uncharacterized protein</fullName>
    </submittedName>
</protein>
<evidence type="ECO:0000313" key="2">
    <source>
        <dbReference type="Proteomes" id="UP000216188"/>
    </source>
</evidence>
<evidence type="ECO:0000313" key="1">
    <source>
        <dbReference type="EMBL" id="OYR22453.1"/>
    </source>
</evidence>
<dbReference type="EMBL" id="NNRM01000044">
    <property type="protein sequence ID" value="OYR22453.1"/>
    <property type="molecule type" value="Genomic_DNA"/>
</dbReference>
<comment type="caution">
    <text evidence="1">The sequence shown here is derived from an EMBL/GenBank/DDBJ whole genome shotgun (WGS) entry which is preliminary data.</text>
</comment>
<sequence>MIKKARHIILSFMWERRFYAGRSKAIRQQIIIQAGERKVGDGLAT</sequence>
<dbReference type="Proteomes" id="UP000216188">
    <property type="component" value="Unassembled WGS sequence"/>
</dbReference>
<accession>A0A256G5T1</accession>
<dbReference type="AlphaFoldDB" id="A0A256G5T1"/>
<organism evidence="1 2">
    <name type="scientific">Brucella pseudogrignonensis</name>
    <dbReference type="NCBI Taxonomy" id="419475"/>
    <lineage>
        <taxon>Bacteria</taxon>
        <taxon>Pseudomonadati</taxon>
        <taxon>Pseudomonadota</taxon>
        <taxon>Alphaproteobacteria</taxon>
        <taxon>Hyphomicrobiales</taxon>
        <taxon>Brucellaceae</taxon>
        <taxon>Brucella/Ochrobactrum group</taxon>
        <taxon>Brucella</taxon>
    </lineage>
</organism>
<name>A0A256G5T1_9HYPH</name>
<gene>
    <name evidence="1" type="ORF">CEV34_4285</name>
</gene>
<reference evidence="1 2" key="1">
    <citation type="submission" date="2017-07" db="EMBL/GenBank/DDBJ databases">
        <title>Phylogenetic study on the rhizospheric bacterium Ochrobactrum sp. A44.</title>
        <authorList>
            <person name="Krzyzanowska D.M."/>
            <person name="Ossowicki A."/>
            <person name="Rajewska M."/>
            <person name="Maciag T."/>
            <person name="Kaczynski Z."/>
            <person name="Czerwicka M."/>
            <person name="Jafra S."/>
        </authorList>
    </citation>
    <scope>NUCLEOTIDE SEQUENCE [LARGE SCALE GENOMIC DNA]</scope>
    <source>
        <strain evidence="1 2">CCUG 30717</strain>
    </source>
</reference>
<keyword evidence="2" id="KW-1185">Reference proteome</keyword>